<sequence>MKTLLLITLREGPPIIYGKNPTDLPNYELGRYESGPNTTIGCYSGPSGGLTTVRRSEKHLSVLDADIDFIDTHDEEFGKVLLV</sequence>
<accession>A0AAV8ZI31</accession>
<dbReference type="Proteomes" id="UP001162156">
    <property type="component" value="Unassembled WGS sequence"/>
</dbReference>
<gene>
    <name evidence="1" type="ORF">NQ314_005048</name>
</gene>
<keyword evidence="2" id="KW-1185">Reference proteome</keyword>
<reference evidence="1" key="1">
    <citation type="journal article" date="2023" name="Insect Mol. Biol.">
        <title>Genome sequencing provides insights into the evolution of gene families encoding plant cell wall-degrading enzymes in longhorned beetles.</title>
        <authorList>
            <person name="Shin N.R."/>
            <person name="Okamura Y."/>
            <person name="Kirsch R."/>
            <person name="Pauchet Y."/>
        </authorList>
    </citation>
    <scope>NUCLEOTIDE SEQUENCE</scope>
    <source>
        <strain evidence="1">RBIC_L_NR</strain>
    </source>
</reference>
<proteinExistence type="predicted"/>
<organism evidence="1 2">
    <name type="scientific">Rhamnusium bicolor</name>
    <dbReference type="NCBI Taxonomy" id="1586634"/>
    <lineage>
        <taxon>Eukaryota</taxon>
        <taxon>Metazoa</taxon>
        <taxon>Ecdysozoa</taxon>
        <taxon>Arthropoda</taxon>
        <taxon>Hexapoda</taxon>
        <taxon>Insecta</taxon>
        <taxon>Pterygota</taxon>
        <taxon>Neoptera</taxon>
        <taxon>Endopterygota</taxon>
        <taxon>Coleoptera</taxon>
        <taxon>Polyphaga</taxon>
        <taxon>Cucujiformia</taxon>
        <taxon>Chrysomeloidea</taxon>
        <taxon>Cerambycidae</taxon>
        <taxon>Lepturinae</taxon>
        <taxon>Rhagiini</taxon>
        <taxon>Rhamnusium</taxon>
    </lineage>
</organism>
<name>A0AAV8ZI31_9CUCU</name>
<dbReference type="EMBL" id="JANEYF010001415">
    <property type="protein sequence ID" value="KAJ8964219.1"/>
    <property type="molecule type" value="Genomic_DNA"/>
</dbReference>
<comment type="caution">
    <text evidence="1">The sequence shown here is derived from an EMBL/GenBank/DDBJ whole genome shotgun (WGS) entry which is preliminary data.</text>
</comment>
<evidence type="ECO:0000313" key="1">
    <source>
        <dbReference type="EMBL" id="KAJ8964219.1"/>
    </source>
</evidence>
<dbReference type="AlphaFoldDB" id="A0AAV8ZI31"/>
<protein>
    <submittedName>
        <fullName evidence="1">Uncharacterized protein</fullName>
    </submittedName>
</protein>
<evidence type="ECO:0000313" key="2">
    <source>
        <dbReference type="Proteomes" id="UP001162156"/>
    </source>
</evidence>